<evidence type="ECO:0000256" key="7">
    <source>
        <dbReference type="ARBA" id="ARBA00022917"/>
    </source>
</evidence>
<dbReference type="GO" id="GO:0005829">
    <property type="term" value="C:cytosol"/>
    <property type="evidence" value="ECO:0007669"/>
    <property type="project" value="TreeGrafter"/>
</dbReference>
<dbReference type="InterPro" id="IPR002305">
    <property type="entry name" value="aa-tRNA-synth_Ic"/>
</dbReference>
<keyword evidence="5 11" id="KW-0067">ATP-binding</keyword>
<dbReference type="InterPro" id="IPR024088">
    <property type="entry name" value="Tyr-tRNA-ligase_bac-type"/>
</dbReference>
<dbReference type="InterPro" id="IPR002942">
    <property type="entry name" value="S4_RNA-bd"/>
</dbReference>
<keyword evidence="7 11" id="KW-0648">Protein biosynthesis</keyword>
<dbReference type="GO" id="GO:0005524">
    <property type="term" value="F:ATP binding"/>
    <property type="evidence" value="ECO:0007669"/>
    <property type="project" value="UniProtKB-UniRule"/>
</dbReference>
<dbReference type="PRINTS" id="PR01040">
    <property type="entry name" value="TRNASYNTHTYR"/>
</dbReference>
<evidence type="ECO:0000256" key="10">
    <source>
        <dbReference type="ARBA" id="ARBA00060965"/>
    </source>
</evidence>
<dbReference type="FunCoup" id="A0A5R8QFB2">
    <property type="interactions" value="343"/>
</dbReference>
<gene>
    <name evidence="11" type="primary">tyrS</name>
    <name evidence="14" type="ORF">FEZ08_03345</name>
</gene>
<feature type="binding site" evidence="11">
    <location>
        <position position="235"/>
    </location>
    <ligand>
        <name>ATP</name>
        <dbReference type="ChEBI" id="CHEBI:30616"/>
    </ligand>
</feature>
<dbReference type="Gene3D" id="3.40.50.620">
    <property type="entry name" value="HUPs"/>
    <property type="match status" value="1"/>
</dbReference>
<protein>
    <recommendedName>
        <fullName evidence="11">Tyrosine--tRNA ligase</fullName>
        <ecNumber evidence="11">6.1.1.1</ecNumber>
    </recommendedName>
    <alternativeName>
        <fullName evidence="11">Tyrosyl-tRNA synthetase</fullName>
        <shortName evidence="11">TyrRS</shortName>
    </alternativeName>
</protein>
<comment type="caution">
    <text evidence="14">The sequence shown here is derived from an EMBL/GenBank/DDBJ whole genome shotgun (WGS) entry which is preliminary data.</text>
</comment>
<dbReference type="PROSITE" id="PS50889">
    <property type="entry name" value="S4"/>
    <property type="match status" value="1"/>
</dbReference>
<keyword evidence="15" id="KW-1185">Reference proteome</keyword>
<dbReference type="GO" id="GO:0006437">
    <property type="term" value="P:tyrosyl-tRNA aminoacylation"/>
    <property type="evidence" value="ECO:0007669"/>
    <property type="project" value="UniProtKB-UniRule"/>
</dbReference>
<comment type="catalytic activity">
    <reaction evidence="9 11">
        <text>tRNA(Tyr) + L-tyrosine + ATP = L-tyrosyl-tRNA(Tyr) + AMP + diphosphate + H(+)</text>
        <dbReference type="Rhea" id="RHEA:10220"/>
        <dbReference type="Rhea" id="RHEA-COMP:9706"/>
        <dbReference type="Rhea" id="RHEA-COMP:9707"/>
        <dbReference type="ChEBI" id="CHEBI:15378"/>
        <dbReference type="ChEBI" id="CHEBI:30616"/>
        <dbReference type="ChEBI" id="CHEBI:33019"/>
        <dbReference type="ChEBI" id="CHEBI:58315"/>
        <dbReference type="ChEBI" id="CHEBI:78442"/>
        <dbReference type="ChEBI" id="CHEBI:78536"/>
        <dbReference type="ChEBI" id="CHEBI:456215"/>
        <dbReference type="EC" id="6.1.1.1"/>
    </reaction>
</comment>
<dbReference type="InterPro" id="IPR036986">
    <property type="entry name" value="S4_RNA-bd_sf"/>
</dbReference>
<organism evidence="14 15">
    <name type="scientific">Culicoidibacter larvae</name>
    <dbReference type="NCBI Taxonomy" id="2579976"/>
    <lineage>
        <taxon>Bacteria</taxon>
        <taxon>Bacillati</taxon>
        <taxon>Bacillota</taxon>
        <taxon>Culicoidibacteria</taxon>
        <taxon>Culicoidibacterales</taxon>
        <taxon>Culicoidibacteraceae</taxon>
        <taxon>Culicoidibacter</taxon>
    </lineage>
</organism>
<dbReference type="GO" id="GO:0003723">
    <property type="term" value="F:RNA binding"/>
    <property type="evidence" value="ECO:0007669"/>
    <property type="project" value="UniProtKB-KW"/>
</dbReference>
<dbReference type="InterPro" id="IPR002307">
    <property type="entry name" value="Tyr-tRNA-ligase"/>
</dbReference>
<evidence type="ECO:0000313" key="14">
    <source>
        <dbReference type="EMBL" id="TLG76662.1"/>
    </source>
</evidence>
<comment type="subunit">
    <text evidence="11">Homodimer.</text>
</comment>
<comment type="similarity">
    <text evidence="10 11">Belongs to the class-I aminoacyl-tRNA synthetase family. TyrS type 1 subfamily.</text>
</comment>
<dbReference type="FunFam" id="3.40.50.620:FF:000008">
    <property type="entry name" value="Tyrosine--tRNA ligase"/>
    <property type="match status" value="1"/>
</dbReference>
<dbReference type="Gene3D" id="3.10.290.10">
    <property type="entry name" value="RNA-binding S4 domain"/>
    <property type="match status" value="1"/>
</dbReference>
<evidence type="ECO:0000256" key="4">
    <source>
        <dbReference type="ARBA" id="ARBA00022741"/>
    </source>
</evidence>
<evidence type="ECO:0000313" key="15">
    <source>
        <dbReference type="Proteomes" id="UP000306912"/>
    </source>
</evidence>
<evidence type="ECO:0000259" key="13">
    <source>
        <dbReference type="SMART" id="SM00363"/>
    </source>
</evidence>
<dbReference type="Proteomes" id="UP000306912">
    <property type="component" value="Unassembled WGS sequence"/>
</dbReference>
<dbReference type="InterPro" id="IPR014729">
    <property type="entry name" value="Rossmann-like_a/b/a_fold"/>
</dbReference>
<evidence type="ECO:0000256" key="1">
    <source>
        <dbReference type="ARBA" id="ARBA00004496"/>
    </source>
</evidence>
<dbReference type="InterPro" id="IPR001412">
    <property type="entry name" value="aa-tRNA-synth_I_CS"/>
</dbReference>
<feature type="binding site" evidence="11">
    <location>
        <position position="36"/>
    </location>
    <ligand>
        <name>L-tyrosine</name>
        <dbReference type="ChEBI" id="CHEBI:58315"/>
    </ligand>
</feature>
<dbReference type="CDD" id="cd00165">
    <property type="entry name" value="S4"/>
    <property type="match status" value="1"/>
</dbReference>
<dbReference type="Pfam" id="PF00579">
    <property type="entry name" value="tRNA-synt_1b"/>
    <property type="match status" value="1"/>
</dbReference>
<keyword evidence="4 11" id="KW-0547">Nucleotide-binding</keyword>
<dbReference type="FunFam" id="1.10.240.10:FF:000001">
    <property type="entry name" value="Tyrosine--tRNA ligase"/>
    <property type="match status" value="1"/>
</dbReference>
<evidence type="ECO:0000256" key="9">
    <source>
        <dbReference type="ARBA" id="ARBA00048248"/>
    </source>
</evidence>
<evidence type="ECO:0000256" key="5">
    <source>
        <dbReference type="ARBA" id="ARBA00022840"/>
    </source>
</evidence>
<feature type="binding site" evidence="11">
    <location>
        <position position="174"/>
    </location>
    <ligand>
        <name>L-tyrosine</name>
        <dbReference type="ChEBI" id="CHEBI:58315"/>
    </ligand>
</feature>
<dbReference type="RefSeq" id="WP_138190299.1">
    <property type="nucleotide sequence ID" value="NZ_VBWP01000002.1"/>
</dbReference>
<comment type="function">
    <text evidence="11">Catalyzes the attachment of tyrosine to tRNA(Tyr) in a two-step reaction: tyrosine is first activated by ATP to form Tyr-AMP and then transferred to the acceptor end of tRNA(Tyr).</text>
</comment>
<dbReference type="InterPro" id="IPR024107">
    <property type="entry name" value="Tyr-tRNA-ligase_bac_1"/>
</dbReference>
<dbReference type="CDD" id="cd00805">
    <property type="entry name" value="TyrRS_core"/>
    <property type="match status" value="1"/>
</dbReference>
<dbReference type="SUPFAM" id="SSF55174">
    <property type="entry name" value="Alpha-L RNA-binding motif"/>
    <property type="match status" value="1"/>
</dbReference>
<sequence>MTNELIKDLEWRGLIYQQTDAEALAEVLNNEKIRLYCGVDPTADSMHIGHLVPYLLLRRFQLHGHTPIVLLGGGTGMIGDPGGRTEERQLLSEETLRHNVECLQVQLRKIFNTEEDNNVIFENNYEWIASMNVPTFLRDVGKHFSVNTMLAKDSVASRLENGISFTEFSYQLIQGLDFKELYMRHNCRLQVGGSEQWGNITAGIEYVRKSMEESKQIFGLTIPLVTKADGTKFGKTASGAVWLDAEKTSPYEFYQFWLNTTDADVVKYLKIFTFLDYETIESLGKMVAEEPHLREAQKTLAAEMTRFIHGQLALDKAIEVSQALFQGDIKALSLDEIKLGFKDVPTSTVSGVLNLVDFLIEAKIASSKREAREFISNNAISVNGEVVNDLEFIMDATVALNGELFVIRRGKKKYFLVNFGE</sequence>
<dbReference type="AlphaFoldDB" id="A0A5R8QFB2"/>
<evidence type="ECO:0000256" key="12">
    <source>
        <dbReference type="PROSITE-ProRule" id="PRU00182"/>
    </source>
</evidence>
<evidence type="ECO:0000256" key="2">
    <source>
        <dbReference type="ARBA" id="ARBA00022490"/>
    </source>
</evidence>
<evidence type="ECO:0000256" key="6">
    <source>
        <dbReference type="ARBA" id="ARBA00022884"/>
    </source>
</evidence>
<keyword evidence="8 11" id="KW-0030">Aminoacyl-tRNA synthetase</keyword>
<keyword evidence="6 12" id="KW-0694">RNA-binding</keyword>
<keyword evidence="3 11" id="KW-0436">Ligase</keyword>
<feature type="binding site" evidence="11">
    <location>
        <position position="170"/>
    </location>
    <ligand>
        <name>L-tyrosine</name>
        <dbReference type="ChEBI" id="CHEBI:58315"/>
    </ligand>
</feature>
<dbReference type="PROSITE" id="PS00178">
    <property type="entry name" value="AA_TRNA_LIGASE_I"/>
    <property type="match status" value="1"/>
</dbReference>
<dbReference type="GO" id="GO:0042803">
    <property type="term" value="F:protein homodimerization activity"/>
    <property type="evidence" value="ECO:0007669"/>
    <property type="project" value="UniProtKB-ARBA"/>
</dbReference>
<dbReference type="EC" id="6.1.1.1" evidence="11"/>
<feature type="domain" description="RNA-binding S4" evidence="13">
    <location>
        <begin position="353"/>
        <end position="421"/>
    </location>
</feature>
<evidence type="ECO:0000256" key="3">
    <source>
        <dbReference type="ARBA" id="ARBA00022598"/>
    </source>
</evidence>
<dbReference type="SUPFAM" id="SSF52374">
    <property type="entry name" value="Nucleotidylyl transferase"/>
    <property type="match status" value="1"/>
</dbReference>
<dbReference type="PANTHER" id="PTHR11766">
    <property type="entry name" value="TYROSYL-TRNA SYNTHETASE"/>
    <property type="match status" value="1"/>
</dbReference>
<name>A0A5R8QFB2_9FIRM</name>
<dbReference type="PANTHER" id="PTHR11766:SF0">
    <property type="entry name" value="TYROSINE--TRNA LIGASE, MITOCHONDRIAL"/>
    <property type="match status" value="1"/>
</dbReference>
<dbReference type="SMART" id="SM00363">
    <property type="entry name" value="S4"/>
    <property type="match status" value="1"/>
</dbReference>
<feature type="short sequence motif" description="'KMSKS' region" evidence="11">
    <location>
        <begin position="232"/>
        <end position="236"/>
    </location>
</feature>
<proteinExistence type="inferred from homology"/>
<keyword evidence="2 11" id="KW-0963">Cytoplasm</keyword>
<evidence type="ECO:0000256" key="11">
    <source>
        <dbReference type="HAMAP-Rule" id="MF_02006"/>
    </source>
</evidence>
<accession>A0A5R8QFB2</accession>
<dbReference type="Pfam" id="PF22421">
    <property type="entry name" value="SYY_C-terminal"/>
    <property type="match status" value="1"/>
</dbReference>
<comment type="subcellular location">
    <subcellularLocation>
        <location evidence="1 11">Cytoplasm</location>
    </subcellularLocation>
</comment>
<dbReference type="Gene3D" id="1.10.240.10">
    <property type="entry name" value="Tyrosyl-Transfer RNA Synthetase"/>
    <property type="match status" value="1"/>
</dbReference>
<evidence type="ECO:0000256" key="8">
    <source>
        <dbReference type="ARBA" id="ARBA00023146"/>
    </source>
</evidence>
<dbReference type="GO" id="GO:0004831">
    <property type="term" value="F:tyrosine-tRNA ligase activity"/>
    <property type="evidence" value="ECO:0007669"/>
    <property type="project" value="UniProtKB-UniRule"/>
</dbReference>
<feature type="short sequence motif" description="'HIGH' region" evidence="11">
    <location>
        <begin position="41"/>
        <end position="50"/>
    </location>
</feature>
<dbReference type="InterPro" id="IPR054608">
    <property type="entry name" value="SYY-like_C"/>
</dbReference>
<dbReference type="EMBL" id="VBWP01000002">
    <property type="protein sequence ID" value="TLG76662.1"/>
    <property type="molecule type" value="Genomic_DNA"/>
</dbReference>
<dbReference type="OrthoDB" id="9804243at2"/>
<dbReference type="NCBIfam" id="TIGR00234">
    <property type="entry name" value="tyrS"/>
    <property type="match status" value="1"/>
</dbReference>
<dbReference type="HAMAP" id="MF_02006">
    <property type="entry name" value="Tyr_tRNA_synth_type1"/>
    <property type="match status" value="1"/>
</dbReference>
<dbReference type="InParanoid" id="A0A5R8QFB2"/>
<reference evidence="14 15" key="1">
    <citation type="submission" date="2019-05" db="EMBL/GenBank/DDBJ databases">
        <title>Culicoidintestinum kansasii gen. nov., sp. nov. from the gastrointestinal tract of the biting midge, Culicoides sonorensis.</title>
        <authorList>
            <person name="Neupane S."/>
            <person name="Ghosh A."/>
            <person name="Gunther S."/>
            <person name="Martin K."/>
            <person name="Zurek L."/>
        </authorList>
    </citation>
    <scope>NUCLEOTIDE SEQUENCE [LARGE SCALE GENOMIC DNA]</scope>
    <source>
        <strain evidence="14 15">CS-1</strain>
    </source>
</reference>